<feature type="domain" description="DUF4332" evidence="3">
    <location>
        <begin position="995"/>
        <end position="1116"/>
    </location>
</feature>
<dbReference type="Pfam" id="PF14229">
    <property type="entry name" value="DUF4332"/>
    <property type="match status" value="2"/>
</dbReference>
<accession>A0A5C6ASP4</accession>
<feature type="coiled-coil region" evidence="1">
    <location>
        <begin position="593"/>
        <end position="620"/>
    </location>
</feature>
<feature type="compositionally biased region" description="Basic and acidic residues" evidence="2">
    <location>
        <begin position="1222"/>
        <end position="1243"/>
    </location>
</feature>
<name>A0A5C6ASP4_9BACT</name>
<keyword evidence="1" id="KW-0175">Coiled coil</keyword>
<feature type="region of interest" description="Disordered" evidence="2">
    <location>
        <begin position="1194"/>
        <end position="1276"/>
    </location>
</feature>
<evidence type="ECO:0000256" key="2">
    <source>
        <dbReference type="SAM" id="MobiDB-lite"/>
    </source>
</evidence>
<feature type="coiled-coil region" evidence="1">
    <location>
        <begin position="192"/>
        <end position="219"/>
    </location>
</feature>
<feature type="region of interest" description="Disordered" evidence="2">
    <location>
        <begin position="1130"/>
        <end position="1161"/>
    </location>
</feature>
<dbReference type="PANTHER" id="PTHR31294:SF8">
    <property type="entry name" value="KERATIN-ASSOCIATED PROTEIN 21-1-RELATED"/>
    <property type="match status" value="1"/>
</dbReference>
<dbReference type="InterPro" id="IPR027417">
    <property type="entry name" value="P-loop_NTPase"/>
</dbReference>
<dbReference type="Gene3D" id="3.40.50.300">
    <property type="entry name" value="P-loop containing nucleotide triphosphate hydrolases"/>
    <property type="match status" value="1"/>
</dbReference>
<gene>
    <name evidence="4" type="ORF">Pla100_18260</name>
</gene>
<dbReference type="Gene3D" id="1.10.150.20">
    <property type="entry name" value="5' to 3' exonuclease, C-terminal subdomain"/>
    <property type="match status" value="1"/>
</dbReference>
<evidence type="ECO:0000256" key="1">
    <source>
        <dbReference type="SAM" id="Coils"/>
    </source>
</evidence>
<dbReference type="PANTHER" id="PTHR31294">
    <property type="match status" value="1"/>
</dbReference>
<dbReference type="RefSeq" id="WP_146577254.1">
    <property type="nucleotide sequence ID" value="NZ_SJPM01000002.1"/>
</dbReference>
<dbReference type="InterPro" id="IPR025567">
    <property type="entry name" value="DUF4332"/>
</dbReference>
<comment type="caution">
    <text evidence="4">The sequence shown here is derived from an EMBL/GenBank/DDBJ whole genome shotgun (WGS) entry which is preliminary data.</text>
</comment>
<dbReference type="OrthoDB" id="219171at2"/>
<evidence type="ECO:0000313" key="5">
    <source>
        <dbReference type="Proteomes" id="UP000316213"/>
    </source>
</evidence>
<proteinExistence type="predicted"/>
<feature type="compositionally biased region" description="Basic and acidic residues" evidence="2">
    <location>
        <begin position="1130"/>
        <end position="1150"/>
    </location>
</feature>
<dbReference type="Proteomes" id="UP000316213">
    <property type="component" value="Unassembled WGS sequence"/>
</dbReference>
<evidence type="ECO:0000259" key="3">
    <source>
        <dbReference type="Pfam" id="PF14229"/>
    </source>
</evidence>
<feature type="compositionally biased region" description="Polar residues" evidence="2">
    <location>
        <begin position="1244"/>
        <end position="1253"/>
    </location>
</feature>
<dbReference type="EMBL" id="SJPM01000002">
    <property type="protein sequence ID" value="TWU02086.1"/>
    <property type="molecule type" value="Genomic_DNA"/>
</dbReference>
<keyword evidence="5" id="KW-1185">Reference proteome</keyword>
<protein>
    <submittedName>
        <fullName evidence="4">Pathogenicity locus</fullName>
    </submittedName>
</protein>
<evidence type="ECO:0000313" key="4">
    <source>
        <dbReference type="EMBL" id="TWU02086.1"/>
    </source>
</evidence>
<organism evidence="4 5">
    <name type="scientific">Neorhodopirellula pilleata</name>
    <dbReference type="NCBI Taxonomy" id="2714738"/>
    <lineage>
        <taxon>Bacteria</taxon>
        <taxon>Pseudomonadati</taxon>
        <taxon>Planctomycetota</taxon>
        <taxon>Planctomycetia</taxon>
        <taxon>Pirellulales</taxon>
        <taxon>Pirellulaceae</taxon>
        <taxon>Neorhodopirellula</taxon>
    </lineage>
</organism>
<sequence>MLLDRIEIDSHGPLNRVEIGPLSHHLNVVLGPAGSGKTAISRFIRDSLIDRDYPLGMLSNSSGRIVWVDSNGWIHCRREQDGTPNGRRTVEFENRSESSAAWDGYADGWFDSAEVASQTASHYRSSLASRTLQSIRIPESIVDGVMVDTTVSSVSRVVASCVSAGLDRDDLARMPFENETARYADSQSFVRTHEDDRRRRELRAELADVEAELAKLRDARPVVDRVDTSDLQRQRVDLLRRRNECVARRERLFVDPMVHEIRRSDSDSRLRELHFQAESLRTRAASLQRWIAELDSSAYRSSESRYAVGSGGLYALPEAWQSTSVDTLREQISRADREIVSLRRVLADIRGIRNLLASSHLPFDLNTGSNTGYAAAQAGRWLDPEWMQTRRYDHFVRAMDHYRSDRPWADFYHAAYQPLHPIDDLAIRIEAAQRHLDWLLSRVGVAAPNAASDASSWLDLSWFEPHERRTVMLETVRRVRDQIRHREFLTTYHLDRVADDLNQSLDRLLATRSRIVETLARTHADWGRSFDSGSGYDPDWVAERRSASSELLRVEGELRSVLDESAKLRRFDRVLPIVDPIYPVGLDRASGSVEMIDAEIARLDARLRELEAAIAEQSAFGSAAYVDGCSCRFERADVLGRRRDALIAELDRDRPIARRESSLSELASRWLVRLSGGRHRIVQWSSVPVATDRCTHLPLRGGSSVDGMNDRVDHRVDHRVSVTIDCLDEQSVSAATRALACLAVRMAAGELLGRMGHAIPLVLETHRELFVASSNHATEYQHDAYRPWTREGVTGDAIASALSDYTAAGRQVLVLTEFAPLAHQLKRSGARSFELHTQRIVHPHRPIWRGVQRQDHYAGPHGIDANGRPVASPIDLRDTEIDHYVNRAFDQAWIESAGLREGDYHRQVATDAPAPGATYRDGYYYAQQSSTRPFSGQSVRQQDATVDAHDPVSNSLVSDSLIARHGKSQLSSGVIGDSDVPYFMTVDSPIDTAPSIDAVAAQRLRRVGISHITHLMNQDSNRLADTLGLAGVDAKTIRRWQSECRLMCRVPQLRGFDARVLVGCGVQDPAQLAAIHPTELLDRVKTFLATERGQQILLSGTSYELSRITSWIASANHSVHTVRRTRTVDGRPVETRVTRDRIDNDREQQTRSRRPVAEEVYLTDDDFDQERYEVEVERRADRIAEEIDELTRDYDREASSKRTVSALKPSSASESRTRRNARSSDRNRSSSKGERQSNGEHRSNGGQRFYKTQDTGRRPQAARSRDTRTSESRPTVNGLRFYLERADDVVDAPSIGPRMAERLNRIGIVTVNDLLTSDAAAVAEKLKHRRIDRATVTQWQNQATLVCRVPMLRGHDAQFLVAVGVTTPEELAASNAAALFAKVDRVAQSSEGKQIVRGGKLPDLDEVSEWIGYANQNRELNAA</sequence>
<feature type="domain" description="DUF4332" evidence="3">
    <location>
        <begin position="1293"/>
        <end position="1416"/>
    </location>
</feature>
<reference evidence="4 5" key="1">
    <citation type="submission" date="2019-02" db="EMBL/GenBank/DDBJ databases">
        <title>Deep-cultivation of Planctomycetes and their phenomic and genomic characterization uncovers novel biology.</title>
        <authorList>
            <person name="Wiegand S."/>
            <person name="Jogler M."/>
            <person name="Boedeker C."/>
            <person name="Pinto D."/>
            <person name="Vollmers J."/>
            <person name="Rivas-Marin E."/>
            <person name="Kohn T."/>
            <person name="Peeters S.H."/>
            <person name="Heuer A."/>
            <person name="Rast P."/>
            <person name="Oberbeckmann S."/>
            <person name="Bunk B."/>
            <person name="Jeske O."/>
            <person name="Meyerdierks A."/>
            <person name="Storesund J.E."/>
            <person name="Kallscheuer N."/>
            <person name="Luecker S."/>
            <person name="Lage O.M."/>
            <person name="Pohl T."/>
            <person name="Merkel B.J."/>
            <person name="Hornburger P."/>
            <person name="Mueller R.-W."/>
            <person name="Bruemmer F."/>
            <person name="Labrenz M."/>
            <person name="Spormann A.M."/>
            <person name="Op Den Camp H."/>
            <person name="Overmann J."/>
            <person name="Amann R."/>
            <person name="Jetten M.S.M."/>
            <person name="Mascher T."/>
            <person name="Medema M.H."/>
            <person name="Devos D.P."/>
            <person name="Kaster A.-K."/>
            <person name="Ovreas L."/>
            <person name="Rohde M."/>
            <person name="Galperin M.Y."/>
            <person name="Jogler C."/>
        </authorList>
    </citation>
    <scope>NUCLEOTIDE SEQUENCE [LARGE SCALE GENOMIC DNA]</scope>
    <source>
        <strain evidence="4 5">Pla100</strain>
    </source>
</reference>